<reference evidence="8 9" key="1">
    <citation type="submission" date="2016-10" db="EMBL/GenBank/DDBJ databases">
        <title>Reductive evolution of mitochondrial metabolism and differential evolution of invasion-related proteins in Cryptosporidium.</title>
        <authorList>
            <person name="Liu S."/>
            <person name="Roellig D.M."/>
            <person name="Guo Y."/>
            <person name="Li N."/>
            <person name="Frace M.A."/>
            <person name="Tang K."/>
            <person name="Zhang L."/>
            <person name="Feng Y."/>
            <person name="Xiao L."/>
        </authorList>
    </citation>
    <scope>NUCLEOTIDE SEQUENCE [LARGE SCALE GENOMIC DNA]</scope>
    <source>
        <strain evidence="8">30847</strain>
    </source>
</reference>
<keyword evidence="4" id="KW-0819">tRNA processing</keyword>
<proteinExistence type="inferred from homology"/>
<dbReference type="GeneID" id="92365532"/>
<dbReference type="GO" id="GO:0016432">
    <property type="term" value="F:tRNA-uridine aminocarboxypropyltransferase activity"/>
    <property type="evidence" value="ECO:0007669"/>
    <property type="project" value="UniProtKB-EC"/>
</dbReference>
<sequence>MFPKCRSNKSTVEILSLSNVRPQDRYSLVVEYKFKKSMKEIQTKKYEKSDFAKCEKCFLIKKSYCICSELDCVRYNLLNLEIYPIIEILMVMDHREIFKSSNTGKIINLIIPNCQTFIYGLKEDMLRLFDIIEKNKNDMLLLFPERNSKTFLEVMDEIFYNRMNFNKFEGELEYKSISSLLKYSRIFIIILDGTWSQAKNMNKNIPRYIPRVRITSKDISDFGPLRKQTKIGNISTIETVSLFLNDMKSFLLKFEDKSGNIENIDTISKLLLKCLDILIRNVLSQCKREYLSEVLMNRNERKFLKNIDGNI</sequence>
<dbReference type="VEuPathDB" id="CryptoDB:cand_013470"/>
<name>A0A1J4MUT9_9CRYT</name>
<dbReference type="Proteomes" id="UP000186804">
    <property type="component" value="Unassembled WGS sequence"/>
</dbReference>
<evidence type="ECO:0000256" key="6">
    <source>
        <dbReference type="ARBA" id="ARBA00048718"/>
    </source>
</evidence>
<dbReference type="InterPro" id="IPR039262">
    <property type="entry name" value="DTWD2/TAPT"/>
</dbReference>
<comment type="caution">
    <text evidence="8">The sequence shown here is derived from an EMBL/GenBank/DDBJ whole genome shotgun (WGS) entry which is preliminary data.</text>
</comment>
<evidence type="ECO:0000256" key="4">
    <source>
        <dbReference type="ARBA" id="ARBA00022694"/>
    </source>
</evidence>
<evidence type="ECO:0000259" key="7">
    <source>
        <dbReference type="SMART" id="SM01144"/>
    </source>
</evidence>
<dbReference type="RefSeq" id="XP_067069677.1">
    <property type="nucleotide sequence ID" value="XM_067211582.1"/>
</dbReference>
<keyword evidence="9" id="KW-1185">Reference proteome</keyword>
<gene>
    <name evidence="8" type="ORF">cand_013470</name>
</gene>
<dbReference type="EC" id="2.5.1.25" evidence="1"/>
<evidence type="ECO:0000313" key="9">
    <source>
        <dbReference type="Proteomes" id="UP000186804"/>
    </source>
</evidence>
<keyword evidence="3" id="KW-0949">S-adenosyl-L-methionine</keyword>
<evidence type="ECO:0000256" key="1">
    <source>
        <dbReference type="ARBA" id="ARBA00012386"/>
    </source>
</evidence>
<dbReference type="InterPro" id="IPR005636">
    <property type="entry name" value="DTW"/>
</dbReference>
<dbReference type="Pfam" id="PF03942">
    <property type="entry name" value="DTW"/>
    <property type="match status" value="1"/>
</dbReference>
<evidence type="ECO:0000256" key="3">
    <source>
        <dbReference type="ARBA" id="ARBA00022691"/>
    </source>
</evidence>
<feature type="domain" description="DTW" evidence="7">
    <location>
        <begin position="50"/>
        <end position="287"/>
    </location>
</feature>
<keyword evidence="2" id="KW-0808">Transferase</keyword>
<dbReference type="SMART" id="SM01144">
    <property type="entry name" value="DTW"/>
    <property type="match status" value="1"/>
</dbReference>
<dbReference type="AlphaFoldDB" id="A0A1J4MUT9"/>
<dbReference type="OrthoDB" id="343463at2759"/>
<protein>
    <recommendedName>
        <fullName evidence="1">tRNA-uridine aminocarboxypropyltransferase</fullName>
        <ecNumber evidence="1">2.5.1.25</ecNumber>
    </recommendedName>
</protein>
<dbReference type="PANTHER" id="PTHR21392:SF0">
    <property type="entry name" value="TRNA-URIDINE AMINOCARBOXYPROPYLTRANSFERASE 2"/>
    <property type="match status" value="1"/>
</dbReference>
<evidence type="ECO:0000313" key="8">
    <source>
        <dbReference type="EMBL" id="OII77831.1"/>
    </source>
</evidence>
<comment type="catalytic activity">
    <reaction evidence="6">
        <text>a uridine in tRNA + S-adenosyl-L-methionine = a 3-[(3S)-3-amino-3-carboxypropyl]uridine in tRNA + S-methyl-5'-thioadenosine + H(+)</text>
        <dbReference type="Rhea" id="RHEA:62432"/>
        <dbReference type="Rhea" id="RHEA-COMP:13339"/>
        <dbReference type="Rhea" id="RHEA-COMP:16092"/>
        <dbReference type="ChEBI" id="CHEBI:15378"/>
        <dbReference type="ChEBI" id="CHEBI:17509"/>
        <dbReference type="ChEBI" id="CHEBI:59789"/>
        <dbReference type="ChEBI" id="CHEBI:65315"/>
        <dbReference type="ChEBI" id="CHEBI:82930"/>
        <dbReference type="EC" id="2.5.1.25"/>
    </reaction>
</comment>
<accession>A0A1J4MUT9</accession>
<dbReference type="GO" id="GO:0008033">
    <property type="term" value="P:tRNA processing"/>
    <property type="evidence" value="ECO:0007669"/>
    <property type="project" value="UniProtKB-KW"/>
</dbReference>
<organism evidence="8 9">
    <name type="scientific">Cryptosporidium andersoni</name>
    <dbReference type="NCBI Taxonomy" id="117008"/>
    <lineage>
        <taxon>Eukaryota</taxon>
        <taxon>Sar</taxon>
        <taxon>Alveolata</taxon>
        <taxon>Apicomplexa</taxon>
        <taxon>Conoidasida</taxon>
        <taxon>Coccidia</taxon>
        <taxon>Eucoccidiorida</taxon>
        <taxon>Eimeriorina</taxon>
        <taxon>Cryptosporidiidae</taxon>
        <taxon>Cryptosporidium</taxon>
    </lineage>
</organism>
<dbReference type="PANTHER" id="PTHR21392">
    <property type="entry name" value="TRNA-URIDINE AMINOCARBOXYPROPYLTRANSFERASE 2"/>
    <property type="match status" value="1"/>
</dbReference>
<evidence type="ECO:0000256" key="5">
    <source>
        <dbReference type="ARBA" id="ARBA00034489"/>
    </source>
</evidence>
<dbReference type="EMBL" id="LRBS01000026">
    <property type="protein sequence ID" value="OII77831.1"/>
    <property type="molecule type" value="Genomic_DNA"/>
</dbReference>
<evidence type="ECO:0000256" key="2">
    <source>
        <dbReference type="ARBA" id="ARBA00022679"/>
    </source>
</evidence>
<comment type="similarity">
    <text evidence="5">Belongs to the TDD superfamily. DTWD2 family.</text>
</comment>